<dbReference type="EC" id="3.5.1.4" evidence="3"/>
<dbReference type="EMBL" id="BANT01000014">
    <property type="protein sequence ID" value="GAC56983.1"/>
    <property type="molecule type" value="Genomic_DNA"/>
</dbReference>
<dbReference type="Proteomes" id="UP000053405">
    <property type="component" value="Unassembled WGS sequence"/>
</dbReference>
<dbReference type="PANTHER" id="PTHR11895:SF7">
    <property type="entry name" value="GLUTAMYL-TRNA(GLN) AMIDOTRANSFERASE SUBUNIT A, MITOCHONDRIAL"/>
    <property type="match status" value="1"/>
</dbReference>
<dbReference type="AlphaFoldDB" id="L7LAE7"/>
<sequence length="457" mass="48042">MGELDAVGVARAIAAGDFTAAEATEAALARIDAVNGTLGAVAFDDRERARLRAGGNGFSGVFAGVPALIKNNTAFAGVPTRQGSAAVGDRPAARNEPFTDEFLGTGVNLLGASTLPPFGLTATTEFVDREPTRNPWDTEYSAGASSGGSAALVAAGAVPIAHANDGGGSIRIPAAACGLVGLKPTRGRTAPSPMAKTAPIDLVCNGIVSRSVRDTAYFLADLERQRSVKLEPIGLVEGPAQRRLRIGLVTDSITGQPIDADTRSALTGTVDLLSELGHHVEEVPIPISPAYIRQFVDYWAMLAYFLDHFGGRLTGPGFDRSKLDPFTHSLGRRFGRGFYRAPASIVGLKRATAHFREAMSSFDVIMSPTLAHTTPKLGYLDPAGDFDEVLDRLIKYVAYTPANNTSGAPAVSLPLGTSADGLPIGVHFSADLGGERTLLELSYELEAARPFVRIQDR</sequence>
<organism evidence="5 6">
    <name type="scientific">Gordonia hirsuta DSM 44140 = NBRC 16056</name>
    <dbReference type="NCBI Taxonomy" id="1121927"/>
    <lineage>
        <taxon>Bacteria</taxon>
        <taxon>Bacillati</taxon>
        <taxon>Actinomycetota</taxon>
        <taxon>Actinomycetes</taxon>
        <taxon>Mycobacteriales</taxon>
        <taxon>Gordoniaceae</taxon>
        <taxon>Gordonia</taxon>
    </lineage>
</organism>
<comment type="catalytic activity">
    <reaction evidence="1">
        <text>a monocarboxylic acid amide + H2O = a monocarboxylate + NH4(+)</text>
        <dbReference type="Rhea" id="RHEA:12020"/>
        <dbReference type="ChEBI" id="CHEBI:15377"/>
        <dbReference type="ChEBI" id="CHEBI:28938"/>
        <dbReference type="ChEBI" id="CHEBI:35757"/>
        <dbReference type="ChEBI" id="CHEBI:83628"/>
        <dbReference type="EC" id="3.5.1.4"/>
    </reaction>
</comment>
<reference evidence="5" key="1">
    <citation type="submission" date="2012-12" db="EMBL/GenBank/DDBJ databases">
        <title>Whole genome shotgun sequence of Gordonia hirsuta NBRC 16056.</title>
        <authorList>
            <person name="Isaki-Nakamura S."/>
            <person name="Hosoyama A."/>
            <person name="Tsuchikane K."/>
            <person name="Katsumata H."/>
            <person name="Baba S."/>
            <person name="Yamazaki S."/>
            <person name="Fujita N."/>
        </authorList>
    </citation>
    <scope>NUCLEOTIDE SEQUENCE [LARGE SCALE GENOMIC DNA]</scope>
    <source>
        <strain evidence="5">NBRC 16056</strain>
    </source>
</reference>
<protein>
    <recommendedName>
        <fullName evidence="3">amidase</fullName>
        <ecNumber evidence="3">3.5.1.4</ecNumber>
    </recommendedName>
</protein>
<dbReference type="PROSITE" id="PS00571">
    <property type="entry name" value="AMIDASES"/>
    <property type="match status" value="1"/>
</dbReference>
<evidence type="ECO:0000259" key="4">
    <source>
        <dbReference type="Pfam" id="PF01425"/>
    </source>
</evidence>
<proteinExistence type="inferred from homology"/>
<dbReference type="Gene3D" id="3.90.1300.10">
    <property type="entry name" value="Amidase signature (AS) domain"/>
    <property type="match status" value="1"/>
</dbReference>
<dbReference type="eggNOG" id="COG0154">
    <property type="taxonomic scope" value="Bacteria"/>
</dbReference>
<dbReference type="Pfam" id="PF01425">
    <property type="entry name" value="Amidase"/>
    <property type="match status" value="1"/>
</dbReference>
<evidence type="ECO:0000256" key="2">
    <source>
        <dbReference type="ARBA" id="ARBA00009199"/>
    </source>
</evidence>
<dbReference type="InterPro" id="IPR023631">
    <property type="entry name" value="Amidase_dom"/>
</dbReference>
<dbReference type="InterPro" id="IPR036928">
    <property type="entry name" value="AS_sf"/>
</dbReference>
<dbReference type="NCBIfam" id="NF005899">
    <property type="entry name" value="PRK07869.1"/>
    <property type="match status" value="1"/>
</dbReference>
<dbReference type="SUPFAM" id="SSF75304">
    <property type="entry name" value="Amidase signature (AS) enzymes"/>
    <property type="match status" value="1"/>
</dbReference>
<evidence type="ECO:0000256" key="3">
    <source>
        <dbReference type="ARBA" id="ARBA00012922"/>
    </source>
</evidence>
<comment type="similarity">
    <text evidence="2">Belongs to the amidase family.</text>
</comment>
<accession>L7LAE7</accession>
<comment type="caution">
    <text evidence="5">The sequence shown here is derived from an EMBL/GenBank/DDBJ whole genome shotgun (WGS) entry which is preliminary data.</text>
</comment>
<keyword evidence="6" id="KW-1185">Reference proteome</keyword>
<dbReference type="PANTHER" id="PTHR11895">
    <property type="entry name" value="TRANSAMIDASE"/>
    <property type="match status" value="1"/>
</dbReference>
<evidence type="ECO:0000313" key="5">
    <source>
        <dbReference type="EMBL" id="GAC56983.1"/>
    </source>
</evidence>
<evidence type="ECO:0000313" key="6">
    <source>
        <dbReference type="Proteomes" id="UP000053405"/>
    </source>
</evidence>
<gene>
    <name evidence="5" type="ORF">GOHSU_14_01500</name>
</gene>
<dbReference type="InterPro" id="IPR020556">
    <property type="entry name" value="Amidase_CS"/>
</dbReference>
<evidence type="ECO:0000256" key="1">
    <source>
        <dbReference type="ARBA" id="ARBA00001311"/>
    </source>
</evidence>
<dbReference type="STRING" id="1121927.GOHSU_14_01500"/>
<dbReference type="InterPro" id="IPR000120">
    <property type="entry name" value="Amidase"/>
</dbReference>
<dbReference type="GO" id="GO:0004040">
    <property type="term" value="F:amidase activity"/>
    <property type="evidence" value="ECO:0007669"/>
    <property type="project" value="UniProtKB-EC"/>
</dbReference>
<feature type="domain" description="Amidase" evidence="4">
    <location>
        <begin position="22"/>
        <end position="439"/>
    </location>
</feature>
<name>L7LAE7_9ACTN</name>